<feature type="compositionally biased region" description="Basic and acidic residues" evidence="1">
    <location>
        <begin position="68"/>
        <end position="89"/>
    </location>
</feature>
<protein>
    <submittedName>
        <fullName evidence="3">Uncharacterized protein</fullName>
    </submittedName>
</protein>
<proteinExistence type="predicted"/>
<dbReference type="Proteomes" id="UP001595816">
    <property type="component" value="Unassembled WGS sequence"/>
</dbReference>
<feature type="region of interest" description="Disordered" evidence="1">
    <location>
        <begin position="49"/>
        <end position="89"/>
    </location>
</feature>
<organism evidence="3 4">
    <name type="scientific">Hamadaea flava</name>
    <dbReference type="NCBI Taxonomy" id="1742688"/>
    <lineage>
        <taxon>Bacteria</taxon>
        <taxon>Bacillati</taxon>
        <taxon>Actinomycetota</taxon>
        <taxon>Actinomycetes</taxon>
        <taxon>Micromonosporales</taxon>
        <taxon>Micromonosporaceae</taxon>
        <taxon>Hamadaea</taxon>
    </lineage>
</organism>
<gene>
    <name evidence="3" type="ORF">ACFOZ4_26470</name>
</gene>
<keyword evidence="2" id="KW-1133">Transmembrane helix</keyword>
<name>A0ABV8LTN9_9ACTN</name>
<comment type="caution">
    <text evidence="3">The sequence shown here is derived from an EMBL/GenBank/DDBJ whole genome shotgun (WGS) entry which is preliminary data.</text>
</comment>
<keyword evidence="4" id="KW-1185">Reference proteome</keyword>
<evidence type="ECO:0000256" key="2">
    <source>
        <dbReference type="SAM" id="Phobius"/>
    </source>
</evidence>
<dbReference type="EMBL" id="JBHSAY010000015">
    <property type="protein sequence ID" value="MFC4134170.1"/>
    <property type="molecule type" value="Genomic_DNA"/>
</dbReference>
<evidence type="ECO:0000313" key="4">
    <source>
        <dbReference type="Proteomes" id="UP001595816"/>
    </source>
</evidence>
<keyword evidence="2" id="KW-0472">Membrane</keyword>
<feature type="compositionally biased region" description="Low complexity" evidence="1">
    <location>
        <begin position="49"/>
        <end position="67"/>
    </location>
</feature>
<feature type="transmembrane region" description="Helical" evidence="2">
    <location>
        <begin position="30"/>
        <end position="47"/>
    </location>
</feature>
<reference evidence="4" key="1">
    <citation type="journal article" date="2019" name="Int. J. Syst. Evol. Microbiol.">
        <title>The Global Catalogue of Microorganisms (GCM) 10K type strain sequencing project: providing services to taxonomists for standard genome sequencing and annotation.</title>
        <authorList>
            <consortium name="The Broad Institute Genomics Platform"/>
            <consortium name="The Broad Institute Genome Sequencing Center for Infectious Disease"/>
            <person name="Wu L."/>
            <person name="Ma J."/>
        </authorList>
    </citation>
    <scope>NUCLEOTIDE SEQUENCE [LARGE SCALE GENOMIC DNA]</scope>
    <source>
        <strain evidence="4">CGMCC 4.7289</strain>
    </source>
</reference>
<evidence type="ECO:0000256" key="1">
    <source>
        <dbReference type="SAM" id="MobiDB-lite"/>
    </source>
</evidence>
<dbReference type="RefSeq" id="WP_253761648.1">
    <property type="nucleotide sequence ID" value="NZ_JAMZDZ010000001.1"/>
</dbReference>
<sequence>MKNRVLLVLVIAAGVVWLAGDKIASWVRPVALAVFAGSLALLLWPRIRPSGRSSSSPSSATSPSSDPSKPESTKDLWDAVDRGEDPTAR</sequence>
<keyword evidence="2" id="KW-0812">Transmembrane</keyword>
<evidence type="ECO:0000313" key="3">
    <source>
        <dbReference type="EMBL" id="MFC4134170.1"/>
    </source>
</evidence>
<accession>A0ABV8LTN9</accession>